<dbReference type="GO" id="GO:0003677">
    <property type="term" value="F:DNA binding"/>
    <property type="evidence" value="ECO:0007669"/>
    <property type="project" value="UniProtKB-UniRule"/>
</dbReference>
<dbReference type="PANTHER" id="PTHR43479:SF11">
    <property type="entry name" value="ACREF_ENVCD OPERON REPRESSOR-RELATED"/>
    <property type="match status" value="1"/>
</dbReference>
<evidence type="ECO:0000313" key="8">
    <source>
        <dbReference type="EMBL" id="SUN30284.1"/>
    </source>
</evidence>
<evidence type="ECO:0000313" key="9">
    <source>
        <dbReference type="EMBL" id="VED66150.1"/>
    </source>
</evidence>
<dbReference type="OMA" id="RICVGPL"/>
<dbReference type="Gene3D" id="1.10.357.10">
    <property type="entry name" value="Tetracycline Repressor, domain 2"/>
    <property type="match status" value="1"/>
</dbReference>
<dbReference type="Proteomes" id="UP000035174">
    <property type="component" value="Unassembled WGS sequence"/>
</dbReference>
<evidence type="ECO:0000313" key="12">
    <source>
        <dbReference type="Proteomes" id="UP000255140"/>
    </source>
</evidence>
<dbReference type="Proteomes" id="UP000093122">
    <property type="component" value="Unassembled WGS sequence"/>
</dbReference>
<dbReference type="KEGG" id="sagg:EN73_01585"/>
<evidence type="ECO:0000256" key="2">
    <source>
        <dbReference type="PROSITE-ProRule" id="PRU00335"/>
    </source>
</evidence>
<dbReference type="PRINTS" id="PR00455">
    <property type="entry name" value="HTHTETR"/>
</dbReference>
<dbReference type="InterPro" id="IPR009057">
    <property type="entry name" value="Homeodomain-like_sf"/>
</dbReference>
<dbReference type="Pfam" id="PF00440">
    <property type="entry name" value="TetR_N"/>
    <property type="match status" value="1"/>
</dbReference>
<dbReference type="Proteomes" id="UP000268870">
    <property type="component" value="Chromosome"/>
</dbReference>
<dbReference type="PROSITE" id="PS01081">
    <property type="entry name" value="HTH_TETR_1"/>
    <property type="match status" value="1"/>
</dbReference>
<dbReference type="EMBL" id="JASOIH010000006">
    <property type="protein sequence ID" value="MDK6899691.1"/>
    <property type="molecule type" value="Genomic_DNA"/>
</dbReference>
<dbReference type="AlphaFoldDB" id="A0A0E1EKS6"/>
<dbReference type="InterPro" id="IPR050624">
    <property type="entry name" value="HTH-type_Tx_Regulator"/>
</dbReference>
<reference evidence="7 13" key="3">
    <citation type="journal article" date="2018" name="Emerg. Microbes Infect.">
        <title>Phenotypic and molecular analysis of nontypeable Group B streptococci: identification of cps2a and hybrid cps2a/cps5 Group B streptococcal capsule gene clusters.</title>
        <authorList>
            <person name="Alhhazmi A."/>
            <person name="Tyrrell G.J."/>
        </authorList>
    </citation>
    <scope>NUCLEOTIDE SEQUENCE [LARGE SCALE GENOMIC DNA]</scope>
    <source>
        <strain evidence="7 13">PLGBS17</strain>
    </source>
</reference>
<reference evidence="8 12" key="4">
    <citation type="submission" date="2018-06" db="EMBL/GenBank/DDBJ databases">
        <authorList>
            <consortium name="Pathogen Informatics"/>
            <person name="Doyle S."/>
        </authorList>
    </citation>
    <scope>NUCLEOTIDE SEQUENCE [LARGE SCALE GENOMIC DNA]</scope>
    <source>
        <strain evidence="8 12">NCTC9828</strain>
    </source>
</reference>
<dbReference type="PANTHER" id="PTHR43479">
    <property type="entry name" value="ACREF/ENVCD OPERON REPRESSOR-RELATED"/>
    <property type="match status" value="1"/>
</dbReference>
<organism evidence="7 13">
    <name type="scientific">Streptococcus agalactiae</name>
    <dbReference type="NCBI Taxonomy" id="1311"/>
    <lineage>
        <taxon>Bacteria</taxon>
        <taxon>Bacillati</taxon>
        <taxon>Bacillota</taxon>
        <taxon>Bacilli</taxon>
        <taxon>Lactobacillales</taxon>
        <taxon>Streptococcaceae</taxon>
        <taxon>Streptococcus</taxon>
    </lineage>
</organism>
<evidence type="ECO:0000256" key="1">
    <source>
        <dbReference type="ARBA" id="ARBA00023125"/>
    </source>
</evidence>
<dbReference type="EMBL" id="LCVB01000006">
    <property type="protein sequence ID" value="KLJ31677.1"/>
    <property type="molecule type" value="Genomic_DNA"/>
</dbReference>
<sequence>MKNNIIFSIEQYINDQEMPKGKQKVILSAIELFASQGFHGTSTAQLAKNAEVSQATIYKYFETKDKLLVFILELIVQTIGRPFFTELSTFSTKEELIHFFVQDRFKFIEKNNDLIKILMQELLINSETSTIFTKLINSTDPNITKIFNCLSEGNSLNKMEILRAVIGQFITFFIQLYILNIKPENLEEELKQIEKQILKLLS</sequence>
<dbReference type="InterPro" id="IPR001647">
    <property type="entry name" value="HTH_TetR"/>
</dbReference>
<evidence type="ECO:0000313" key="5">
    <source>
        <dbReference type="EMBL" id="MDK6899691.1"/>
    </source>
</evidence>
<evidence type="ECO:0000313" key="4">
    <source>
        <dbReference type="EMBL" id="KLJ31677.1"/>
    </source>
</evidence>
<name>A0A0E1EKS6_STRAG</name>
<gene>
    <name evidence="8" type="primary">bm3R1</name>
    <name evidence="6" type="ORF">AX245_06815</name>
    <name evidence="7" type="ORF">C4618_03425</name>
    <name evidence="9" type="ORF">NCTC8184_02236</name>
    <name evidence="8" type="ORF">NCTC9828_02324</name>
    <name evidence="5" type="ORF">QP229_06765</name>
    <name evidence="4" type="ORF">WA45_00430</name>
</gene>
<keyword evidence="1 2" id="KW-0238">DNA-binding</keyword>
<evidence type="ECO:0000313" key="10">
    <source>
        <dbReference type="Proteomes" id="UP000035174"/>
    </source>
</evidence>
<dbReference type="PROSITE" id="PS50977">
    <property type="entry name" value="HTH_TETR_2"/>
    <property type="match status" value="1"/>
</dbReference>
<evidence type="ECO:0000313" key="7">
    <source>
        <dbReference type="EMBL" id="RDY85210.1"/>
    </source>
</evidence>
<dbReference type="Proteomes" id="UP000256718">
    <property type="component" value="Unassembled WGS sequence"/>
</dbReference>
<dbReference type="InterPro" id="IPR023772">
    <property type="entry name" value="DNA-bd_HTH_TetR-type_CS"/>
</dbReference>
<dbReference type="SUPFAM" id="SSF46689">
    <property type="entry name" value="Homeodomain-like"/>
    <property type="match status" value="1"/>
</dbReference>
<dbReference type="KEGG" id="sage:EN72_01650"/>
<dbReference type="Proteomes" id="UP001230629">
    <property type="component" value="Unassembled WGS sequence"/>
</dbReference>
<feature type="DNA-binding region" description="H-T-H motif" evidence="2">
    <location>
        <begin position="42"/>
        <end position="61"/>
    </location>
</feature>
<feature type="domain" description="HTH tetR-type" evidence="3">
    <location>
        <begin position="19"/>
        <end position="79"/>
    </location>
</feature>
<accession>A0A0E1EKS6</accession>
<dbReference type="RefSeq" id="WP_000794361.1">
    <property type="nucleotide sequence ID" value="NZ_AP018935.1"/>
</dbReference>
<dbReference type="GeneID" id="66885233"/>
<dbReference type="EMBL" id="MAWT01000045">
    <property type="protein sequence ID" value="OCM70620.1"/>
    <property type="molecule type" value="Genomic_DNA"/>
</dbReference>
<reference evidence="6 11" key="2">
    <citation type="journal article" date="2016" name="Sci. Rep.">
        <title>Serotype IV Streptococcus agalactiae ST-452 has arisen from large genomic recombination events between CC23 and the hypervirulent CC17 lineages.</title>
        <authorList>
            <person name="Campisi E."/>
            <person name="Rinaudo C.D."/>
            <person name="Donati C."/>
            <person name="Barucco M."/>
            <person name="Torricelli G."/>
            <person name="Edwards M.S."/>
            <person name="Baker C.J."/>
            <person name="Margarit I."/>
            <person name="Rosini R."/>
        </authorList>
    </citation>
    <scope>NUCLEOTIDE SEQUENCE [LARGE SCALE GENOMIC DNA]</scope>
    <source>
        <strain evidence="6 11">CZ-PW-140</strain>
    </source>
</reference>
<evidence type="ECO:0000259" key="3">
    <source>
        <dbReference type="PROSITE" id="PS50977"/>
    </source>
</evidence>
<dbReference type="EMBL" id="LR134265">
    <property type="protein sequence ID" value="VED66150.1"/>
    <property type="molecule type" value="Genomic_DNA"/>
</dbReference>
<evidence type="ECO:0000313" key="13">
    <source>
        <dbReference type="Proteomes" id="UP000256718"/>
    </source>
</evidence>
<protein>
    <submittedName>
        <fullName evidence="4">TetR family transcriptional regulator</fullName>
    </submittedName>
    <submittedName>
        <fullName evidence="7">TetR/AcrR family transcriptional regulator</fullName>
    </submittedName>
    <submittedName>
        <fullName evidence="8">Transcriptional regulator, TetR family</fullName>
    </submittedName>
</protein>
<evidence type="ECO:0000313" key="6">
    <source>
        <dbReference type="EMBL" id="OCM70620.1"/>
    </source>
</evidence>
<dbReference type="KEGG" id="sagl:GBS222_0021"/>
<evidence type="ECO:0000313" key="11">
    <source>
        <dbReference type="Proteomes" id="UP000093122"/>
    </source>
</evidence>
<reference evidence="9 14" key="5">
    <citation type="submission" date="2018-12" db="EMBL/GenBank/DDBJ databases">
        <authorList>
            <consortium name="Pathogen Informatics"/>
        </authorList>
    </citation>
    <scope>NUCLEOTIDE SEQUENCE [LARGE SCALE GENOMIC DNA]</scope>
    <source>
        <strain evidence="9 14">NCTC8184</strain>
    </source>
</reference>
<evidence type="ECO:0000313" key="14">
    <source>
        <dbReference type="Proteomes" id="UP000268870"/>
    </source>
</evidence>
<dbReference type="Proteomes" id="UP000255140">
    <property type="component" value="Unassembled WGS sequence"/>
</dbReference>
<reference evidence="4 10" key="1">
    <citation type="journal article" date="2015" name="PLoS ONE">
        <title>Genomic analysis reveals the molecular basis for capsule loss in the group B streptococcus population.</title>
        <authorList>
            <consortium name="DEVANI Consortium"/>
            <person name="Rosini R."/>
            <person name="Campisi E."/>
            <person name="De Chiara M."/>
            <person name="Tettelin H."/>
            <person name="Rinaudo D."/>
            <person name="Toniolo C."/>
            <person name="Metruccio M."/>
            <person name="Guidotti S."/>
            <person name="Sorensen U.B."/>
            <person name="Kilian M."/>
            <person name="Ramirez M."/>
            <person name="Janulczyk R."/>
            <person name="Donati C."/>
            <person name="Grandi G."/>
            <person name="Margarit I."/>
        </authorList>
    </citation>
    <scope>NUCLEOTIDE SEQUENCE [LARGE SCALE GENOMIC DNA]</scope>
    <source>
        <strain evidence="4 10">ES-PW-063</strain>
    </source>
</reference>
<dbReference type="KEGG" id="sagc:DN94_00205"/>
<dbReference type="EMBL" id="QHGZ01000091">
    <property type="protein sequence ID" value="RDY85210.1"/>
    <property type="molecule type" value="Genomic_DNA"/>
</dbReference>
<reference evidence="5" key="6">
    <citation type="submission" date="2023-05" db="EMBL/GenBank/DDBJ databases">
        <title>Cataloging the Phylogenetic Diversity of Human Bladder Bacteria.</title>
        <authorList>
            <person name="Du J."/>
        </authorList>
    </citation>
    <scope>NUCLEOTIDE SEQUENCE</scope>
    <source>
        <strain evidence="5">UMB8703</strain>
    </source>
</reference>
<proteinExistence type="predicted"/>
<dbReference type="EMBL" id="UHEW01000005">
    <property type="protein sequence ID" value="SUN30284.1"/>
    <property type="molecule type" value="Genomic_DNA"/>
</dbReference>